<dbReference type="SUPFAM" id="SSF102198">
    <property type="entry name" value="Putative cyclase"/>
    <property type="match status" value="1"/>
</dbReference>
<organism evidence="1 2">
    <name type="scientific">Paralimibaculum aggregatum</name>
    <dbReference type="NCBI Taxonomy" id="3036245"/>
    <lineage>
        <taxon>Bacteria</taxon>
        <taxon>Pseudomonadati</taxon>
        <taxon>Pseudomonadota</taxon>
        <taxon>Alphaproteobacteria</taxon>
        <taxon>Rhodobacterales</taxon>
        <taxon>Paracoccaceae</taxon>
        <taxon>Paralimibaculum</taxon>
    </lineage>
</organism>
<dbReference type="EMBL" id="BSYI01000047">
    <property type="protein sequence ID" value="GMG84936.1"/>
    <property type="molecule type" value="Genomic_DNA"/>
</dbReference>
<protein>
    <submittedName>
        <fullName evidence="1">Cyclase family protein</fullName>
    </submittedName>
</protein>
<dbReference type="InterPro" id="IPR007325">
    <property type="entry name" value="KFase/CYL"/>
</dbReference>
<name>A0ABQ6LSB0_9RHOB</name>
<evidence type="ECO:0000313" key="2">
    <source>
        <dbReference type="Proteomes" id="UP001239909"/>
    </source>
</evidence>
<dbReference type="PANTHER" id="PTHR34861:SF10">
    <property type="entry name" value="CYCLASE"/>
    <property type="match status" value="1"/>
</dbReference>
<dbReference type="PANTHER" id="PTHR34861">
    <property type="match status" value="1"/>
</dbReference>
<dbReference type="Proteomes" id="UP001239909">
    <property type="component" value="Unassembled WGS sequence"/>
</dbReference>
<comment type="caution">
    <text evidence="1">The sequence shown here is derived from an EMBL/GenBank/DDBJ whole genome shotgun (WGS) entry which is preliminary data.</text>
</comment>
<dbReference type="RefSeq" id="WP_285674116.1">
    <property type="nucleotide sequence ID" value="NZ_BSYI01000047.1"/>
</dbReference>
<dbReference type="Gene3D" id="3.50.30.50">
    <property type="entry name" value="Putative cyclase"/>
    <property type="match status" value="1"/>
</dbReference>
<accession>A0ABQ6LSB0</accession>
<dbReference type="Pfam" id="PF04199">
    <property type="entry name" value="Cyclase"/>
    <property type="match status" value="1"/>
</dbReference>
<sequence length="340" mass="37246">MAERWKTRPEGSNWGDFGPDDQIGRMNLLTPEIRRKAAEEIREGRAFCLSLPLDYPGSNKLTPYRHPPRFHHARRGPGHNYNYALSDVNEIFSDVISDDAVLLFTQYSTQWDALGHVGSMFDADGDGVAEKVYYNGYRAGVEIVGPDDAPAEDPGAGALGIENLAETAVQGRGVLVDLETPYGRARKMVGYDELMRALEAQGTGVETGDFLCLHTGFAELVLSMNRDPDGEVLANACAVLDGRDEALLRWIDDSGLVAICADNFAVEAYPSRPGETDRYPGLPLHNLCLFRLGIHLGELWNFAELASWLKAAGRSRFFLTAPPLRLPRAVGSPVTPVATV</sequence>
<dbReference type="InterPro" id="IPR037175">
    <property type="entry name" value="KFase_sf"/>
</dbReference>
<keyword evidence="2" id="KW-1185">Reference proteome</keyword>
<reference evidence="1 2" key="1">
    <citation type="submission" date="2023-04" db="EMBL/GenBank/DDBJ databases">
        <title>Marinoamorphus aggregata gen. nov., sp. Nov., isolate from tissue of brittle star Ophioplocus japonicus.</title>
        <authorList>
            <person name="Kawano K."/>
            <person name="Sawayama S."/>
            <person name="Nakagawa S."/>
        </authorList>
    </citation>
    <scope>NUCLEOTIDE SEQUENCE [LARGE SCALE GENOMIC DNA]</scope>
    <source>
        <strain evidence="1 2">NKW23</strain>
    </source>
</reference>
<gene>
    <name evidence="1" type="ORF">LNKW23_41520</name>
</gene>
<evidence type="ECO:0000313" key="1">
    <source>
        <dbReference type="EMBL" id="GMG84936.1"/>
    </source>
</evidence>
<proteinExistence type="predicted"/>